<feature type="compositionally biased region" description="Basic residues" evidence="1">
    <location>
        <begin position="394"/>
        <end position="407"/>
    </location>
</feature>
<dbReference type="Pfam" id="PF03432">
    <property type="entry name" value="Relaxase"/>
    <property type="match status" value="1"/>
</dbReference>
<dbReference type="Proteomes" id="UP000199072">
    <property type="component" value="Unassembled WGS sequence"/>
</dbReference>
<feature type="domain" description="MobA/VirD2-like nuclease" evidence="2">
    <location>
        <begin position="18"/>
        <end position="147"/>
    </location>
</feature>
<organism evidence="3 4">
    <name type="scientific">Mucilaginibacter pineti</name>
    <dbReference type="NCBI Taxonomy" id="1391627"/>
    <lineage>
        <taxon>Bacteria</taxon>
        <taxon>Pseudomonadati</taxon>
        <taxon>Bacteroidota</taxon>
        <taxon>Sphingobacteriia</taxon>
        <taxon>Sphingobacteriales</taxon>
        <taxon>Sphingobacteriaceae</taxon>
        <taxon>Mucilaginibacter</taxon>
    </lineage>
</organism>
<dbReference type="STRING" id="1391627.SAMN05216464_11323"/>
<name>A0A1G7IH37_9SPHI</name>
<evidence type="ECO:0000256" key="1">
    <source>
        <dbReference type="SAM" id="MobiDB-lite"/>
    </source>
</evidence>
<dbReference type="AlphaFoldDB" id="A0A1G7IH37"/>
<feature type="region of interest" description="Disordered" evidence="1">
    <location>
        <begin position="330"/>
        <end position="407"/>
    </location>
</feature>
<reference evidence="3 4" key="1">
    <citation type="submission" date="2016-10" db="EMBL/GenBank/DDBJ databases">
        <authorList>
            <person name="de Groot N.N."/>
        </authorList>
    </citation>
    <scope>NUCLEOTIDE SEQUENCE [LARGE SCALE GENOMIC DNA]</scope>
    <source>
        <strain evidence="3 4">47C3B</strain>
    </source>
</reference>
<proteinExistence type="predicted"/>
<sequence length="407" mass="46026">MIVKILYNKSVSFPGISYNTNKMEKDKGELLKVSGFGALQGLDNLRPSDYVNYLEALSARSKRTRRPQLHAMISCKGRSHTKEQLTAIGEQWLKGMGYGEQPYLLVYHKDTDNNHIHMVTTRVGKDGKKISDSFEKLKAYQVLNQIIKADEHLATHPDLENALSYNFSTRAQFMMILEAQGYTLTPEGASYRIIKYGRELARLPMEKVDERIAAHQKNKERIIQLRAIIERYRQLHDPSLQPLTRPLPGGREQALSAYTSPLAEMLRKKIGLEVIFHAKDGKQPYGYTFIDHAKKQVFKGNEVMELKEFITPAIPVQQQAQGGQAAIIPAPENADQNPDQSPAEKNQAAPSLTQKGSGAPDYRQEPHELLQSPVPGGFQLDLAEDIDDEAINGRNRRRKRKARTNTR</sequence>
<dbReference type="InterPro" id="IPR005094">
    <property type="entry name" value="Endonuclease_MobA/VirD2"/>
</dbReference>
<evidence type="ECO:0000313" key="3">
    <source>
        <dbReference type="EMBL" id="SDF11834.1"/>
    </source>
</evidence>
<dbReference type="OrthoDB" id="915634at2"/>
<dbReference type="EMBL" id="FNAI01000013">
    <property type="protein sequence ID" value="SDF11834.1"/>
    <property type="molecule type" value="Genomic_DNA"/>
</dbReference>
<accession>A0A1G7IH37</accession>
<feature type="compositionally biased region" description="Polar residues" evidence="1">
    <location>
        <begin position="334"/>
        <end position="356"/>
    </location>
</feature>
<evidence type="ECO:0000313" key="4">
    <source>
        <dbReference type="Proteomes" id="UP000199072"/>
    </source>
</evidence>
<gene>
    <name evidence="3" type="ORF">SAMN05216464_11323</name>
</gene>
<evidence type="ECO:0000259" key="2">
    <source>
        <dbReference type="Pfam" id="PF03432"/>
    </source>
</evidence>
<dbReference type="RefSeq" id="WP_091153086.1">
    <property type="nucleotide sequence ID" value="NZ_FNAI01000013.1"/>
</dbReference>
<protein>
    <submittedName>
        <fullName evidence="3">Relaxase/Mobilisation nuclease domain-containing protein</fullName>
    </submittedName>
</protein>
<keyword evidence="4" id="KW-1185">Reference proteome</keyword>